<dbReference type="PANTHER" id="PTHR24094">
    <property type="entry name" value="SECRETED PROTEIN"/>
    <property type="match status" value="1"/>
</dbReference>
<keyword evidence="3" id="KW-0255">Endonuclease</keyword>
<dbReference type="RefSeq" id="WP_126807284.1">
    <property type="nucleotide sequence ID" value="NZ_PIPP01000002.1"/>
</dbReference>
<dbReference type="Pfam" id="PF07510">
    <property type="entry name" value="GmrSD_C"/>
    <property type="match status" value="1"/>
</dbReference>
<keyword evidence="4" id="KW-1185">Reference proteome</keyword>
<keyword evidence="1" id="KW-0732">Signal</keyword>
<dbReference type="GO" id="GO:0004519">
    <property type="term" value="F:endonuclease activity"/>
    <property type="evidence" value="ECO:0007669"/>
    <property type="project" value="UniProtKB-KW"/>
</dbReference>
<dbReference type="Proteomes" id="UP000286934">
    <property type="component" value="Unassembled WGS sequence"/>
</dbReference>
<keyword evidence="3" id="KW-0378">Hydrolase</keyword>
<evidence type="ECO:0000256" key="1">
    <source>
        <dbReference type="SAM" id="SignalP"/>
    </source>
</evidence>
<dbReference type="InterPro" id="IPR011089">
    <property type="entry name" value="GmrSD_C"/>
</dbReference>
<name>A0A432WVH5_9GAMM</name>
<reference evidence="4" key="1">
    <citation type="journal article" date="2018" name="Front. Microbiol.">
        <title>Genome-Based Analysis Reveals the Taxonomy and Diversity of the Family Idiomarinaceae.</title>
        <authorList>
            <person name="Liu Y."/>
            <person name="Lai Q."/>
            <person name="Shao Z."/>
        </authorList>
    </citation>
    <scope>NUCLEOTIDE SEQUENCE [LARGE SCALE GENOMIC DNA]</scope>
    <source>
        <strain evidence="4">AIS</strain>
    </source>
</reference>
<accession>A0A432WVH5</accession>
<feature type="domain" description="GmrSD restriction endonucleases C-terminal" evidence="2">
    <location>
        <begin position="118"/>
        <end position="216"/>
    </location>
</feature>
<evidence type="ECO:0000259" key="2">
    <source>
        <dbReference type="Pfam" id="PF07510"/>
    </source>
</evidence>
<dbReference type="PANTHER" id="PTHR24094:SF15">
    <property type="entry name" value="AMP-DEPENDENT SYNTHETASE_LIGASE DOMAIN-CONTAINING PROTEIN-RELATED"/>
    <property type="match status" value="1"/>
</dbReference>
<dbReference type="OrthoDB" id="5196645at2"/>
<feature type="chain" id="PRO_5019294959" evidence="1">
    <location>
        <begin position="23"/>
        <end position="234"/>
    </location>
</feature>
<gene>
    <name evidence="3" type="ORF">CWE13_07455</name>
</gene>
<dbReference type="EMBL" id="PIPP01000002">
    <property type="protein sequence ID" value="RUO37772.1"/>
    <property type="molecule type" value="Genomic_DNA"/>
</dbReference>
<sequence length="234" mass="27176">MYRIVFIIIATSLLLASGSTYADYIKQSNSGICHDPYSAYYERTKNYTRYASLEACIQNGGRLTAGHNAQTESQDSDKDYDRSRFRHWIDDNRNCLNTRHELLKSQSTGPIVRDESGCRVIHGRWNDPYTGEIFLESHHVDVDHLVPLQWAWFNGANTWNDDKRERFANDSRNLFIVSASANRSKGAKGPDEWLPPNEAFHCQYVTRYLRILILYDFAEEIRQTIRSIQNNICQ</sequence>
<comment type="caution">
    <text evidence="3">The sequence shown here is derived from an EMBL/GenBank/DDBJ whole genome shotgun (WGS) entry which is preliminary data.</text>
</comment>
<proteinExistence type="predicted"/>
<protein>
    <submittedName>
        <fullName evidence="3">HNH endonuclease</fullName>
    </submittedName>
</protein>
<feature type="signal peptide" evidence="1">
    <location>
        <begin position="1"/>
        <end position="22"/>
    </location>
</feature>
<dbReference type="AlphaFoldDB" id="A0A432WVH5"/>
<keyword evidence="3" id="KW-0540">Nuclease</keyword>
<organism evidence="3 4">
    <name type="scientific">Aliidiomarina shirensis</name>
    <dbReference type="NCBI Taxonomy" id="1048642"/>
    <lineage>
        <taxon>Bacteria</taxon>
        <taxon>Pseudomonadati</taxon>
        <taxon>Pseudomonadota</taxon>
        <taxon>Gammaproteobacteria</taxon>
        <taxon>Alteromonadales</taxon>
        <taxon>Idiomarinaceae</taxon>
        <taxon>Aliidiomarina</taxon>
    </lineage>
</organism>
<evidence type="ECO:0000313" key="3">
    <source>
        <dbReference type="EMBL" id="RUO37772.1"/>
    </source>
</evidence>
<evidence type="ECO:0000313" key="4">
    <source>
        <dbReference type="Proteomes" id="UP000286934"/>
    </source>
</evidence>